<dbReference type="InterPro" id="IPR007627">
    <property type="entry name" value="RNA_pol_sigma70_r2"/>
</dbReference>
<dbReference type="NCBIfam" id="TIGR02983">
    <property type="entry name" value="SigE-fam_strep"/>
    <property type="match status" value="1"/>
</dbReference>
<gene>
    <name evidence="9" type="ORF">G443_004295</name>
</gene>
<evidence type="ECO:0000256" key="1">
    <source>
        <dbReference type="ARBA" id="ARBA00010641"/>
    </source>
</evidence>
<dbReference type="InterPro" id="IPR013325">
    <property type="entry name" value="RNA_pol_sigma_r2"/>
</dbReference>
<keyword evidence="3" id="KW-0731">Sigma factor</keyword>
<sequence length="183" mass="19984">MTGKNKDWDTEFTDFVVHRSPALLRTAYLLAGGDPEAARDLLQDVLERMYPRWPRITGSPEAYARGALANTAANRWRRLSRRVRETPLAPGQLAPAVDGPEEAVVTADQIAPLLASLPPRMRAVIVLRFFDDLSERQVAEVLGCGIGTVKSQTSRGLARMREALRPDGPGAARLTTTPAGGQR</sequence>
<evidence type="ECO:0000256" key="5">
    <source>
        <dbReference type="ARBA" id="ARBA00023163"/>
    </source>
</evidence>
<feature type="compositionally biased region" description="Polar residues" evidence="6">
    <location>
        <begin position="174"/>
        <end position="183"/>
    </location>
</feature>
<dbReference type="SUPFAM" id="SSF88946">
    <property type="entry name" value="Sigma2 domain of RNA polymerase sigma factors"/>
    <property type="match status" value="1"/>
</dbReference>
<comment type="similarity">
    <text evidence="1">Belongs to the sigma-70 factor family. ECF subfamily.</text>
</comment>
<dbReference type="InterPro" id="IPR013324">
    <property type="entry name" value="RNA_pol_sigma_r3/r4-like"/>
</dbReference>
<dbReference type="Gene3D" id="1.10.10.10">
    <property type="entry name" value="Winged helix-like DNA-binding domain superfamily/Winged helix DNA-binding domain"/>
    <property type="match status" value="1"/>
</dbReference>
<dbReference type="InterPro" id="IPR036388">
    <property type="entry name" value="WH-like_DNA-bd_sf"/>
</dbReference>
<dbReference type="Pfam" id="PF04542">
    <property type="entry name" value="Sigma70_r2"/>
    <property type="match status" value="1"/>
</dbReference>
<protein>
    <submittedName>
        <fullName evidence="9">RNA polymerase sigma-70 factor, sigma-E family</fullName>
    </submittedName>
</protein>
<dbReference type="RefSeq" id="WP_026418622.1">
    <property type="nucleotide sequence ID" value="NZ_AUBJ02000001.1"/>
</dbReference>
<dbReference type="Pfam" id="PF08281">
    <property type="entry name" value="Sigma70_r4_2"/>
    <property type="match status" value="1"/>
</dbReference>
<keyword evidence="4" id="KW-0238">DNA-binding</keyword>
<dbReference type="NCBIfam" id="TIGR02937">
    <property type="entry name" value="sigma70-ECF"/>
    <property type="match status" value="1"/>
</dbReference>
<dbReference type="PANTHER" id="PTHR43133:SF50">
    <property type="entry name" value="ECF RNA POLYMERASE SIGMA FACTOR SIGM"/>
    <property type="match status" value="1"/>
</dbReference>
<dbReference type="InterPro" id="IPR014325">
    <property type="entry name" value="RNA_pol_sigma-E_actinobac"/>
</dbReference>
<evidence type="ECO:0000256" key="6">
    <source>
        <dbReference type="SAM" id="MobiDB-lite"/>
    </source>
</evidence>
<dbReference type="Proteomes" id="UP000791080">
    <property type="component" value="Unassembled WGS sequence"/>
</dbReference>
<dbReference type="InterPro" id="IPR039425">
    <property type="entry name" value="RNA_pol_sigma-70-like"/>
</dbReference>
<comment type="caution">
    <text evidence="9">The sequence shown here is derived from an EMBL/GenBank/DDBJ whole genome shotgun (WGS) entry which is preliminary data.</text>
</comment>
<evidence type="ECO:0000313" key="9">
    <source>
        <dbReference type="EMBL" id="MCP2334025.1"/>
    </source>
</evidence>
<dbReference type="CDD" id="cd06171">
    <property type="entry name" value="Sigma70_r4"/>
    <property type="match status" value="1"/>
</dbReference>
<evidence type="ECO:0000259" key="8">
    <source>
        <dbReference type="Pfam" id="PF08281"/>
    </source>
</evidence>
<dbReference type="EMBL" id="AUBJ02000001">
    <property type="protein sequence ID" value="MCP2334025.1"/>
    <property type="molecule type" value="Genomic_DNA"/>
</dbReference>
<reference evidence="9 10" key="1">
    <citation type="submission" date="2022-06" db="EMBL/GenBank/DDBJ databases">
        <title>Genomic Encyclopedia of Type Strains, Phase I: the one thousand microbial genomes (KMG-I) project.</title>
        <authorList>
            <person name="Kyrpides N."/>
        </authorList>
    </citation>
    <scope>NUCLEOTIDE SEQUENCE [LARGE SCALE GENOMIC DNA]</scope>
    <source>
        <strain evidence="9 10">DSM 43889</strain>
    </source>
</reference>
<evidence type="ECO:0000259" key="7">
    <source>
        <dbReference type="Pfam" id="PF04542"/>
    </source>
</evidence>
<evidence type="ECO:0000256" key="2">
    <source>
        <dbReference type="ARBA" id="ARBA00023015"/>
    </source>
</evidence>
<evidence type="ECO:0000313" key="10">
    <source>
        <dbReference type="Proteomes" id="UP000791080"/>
    </source>
</evidence>
<evidence type="ECO:0000256" key="3">
    <source>
        <dbReference type="ARBA" id="ARBA00023082"/>
    </source>
</evidence>
<feature type="domain" description="RNA polymerase sigma-70 region 2" evidence="7">
    <location>
        <begin position="18"/>
        <end position="82"/>
    </location>
</feature>
<name>A0ABT1JNB9_ACTCY</name>
<dbReference type="PANTHER" id="PTHR43133">
    <property type="entry name" value="RNA POLYMERASE ECF-TYPE SIGMA FACTO"/>
    <property type="match status" value="1"/>
</dbReference>
<organism evidence="9 10">
    <name type="scientific">Actinoalloteichus caeruleus DSM 43889</name>
    <dbReference type="NCBI Taxonomy" id="1120930"/>
    <lineage>
        <taxon>Bacteria</taxon>
        <taxon>Bacillati</taxon>
        <taxon>Actinomycetota</taxon>
        <taxon>Actinomycetes</taxon>
        <taxon>Pseudonocardiales</taxon>
        <taxon>Pseudonocardiaceae</taxon>
        <taxon>Actinoalloteichus</taxon>
        <taxon>Actinoalloteichus cyanogriseus</taxon>
    </lineage>
</organism>
<feature type="region of interest" description="Disordered" evidence="6">
    <location>
        <begin position="163"/>
        <end position="183"/>
    </location>
</feature>
<dbReference type="SUPFAM" id="SSF88659">
    <property type="entry name" value="Sigma3 and sigma4 domains of RNA polymerase sigma factors"/>
    <property type="match status" value="1"/>
</dbReference>
<evidence type="ECO:0000256" key="4">
    <source>
        <dbReference type="ARBA" id="ARBA00023125"/>
    </source>
</evidence>
<feature type="domain" description="RNA polymerase sigma factor 70 region 4 type 2" evidence="8">
    <location>
        <begin position="113"/>
        <end position="160"/>
    </location>
</feature>
<keyword evidence="10" id="KW-1185">Reference proteome</keyword>
<dbReference type="Gene3D" id="1.10.1740.10">
    <property type="match status" value="1"/>
</dbReference>
<keyword evidence="5" id="KW-0804">Transcription</keyword>
<dbReference type="InterPro" id="IPR013249">
    <property type="entry name" value="RNA_pol_sigma70_r4_t2"/>
</dbReference>
<proteinExistence type="inferred from homology"/>
<accession>A0ABT1JNB9</accession>
<dbReference type="InterPro" id="IPR014284">
    <property type="entry name" value="RNA_pol_sigma-70_dom"/>
</dbReference>
<keyword evidence="2" id="KW-0805">Transcription regulation</keyword>